<feature type="transmembrane region" description="Helical" evidence="4">
    <location>
        <begin position="167"/>
        <end position="188"/>
    </location>
</feature>
<evidence type="ECO:0000256" key="4">
    <source>
        <dbReference type="SAM" id="Phobius"/>
    </source>
</evidence>
<dbReference type="InterPro" id="IPR036259">
    <property type="entry name" value="MFS_trans_sf"/>
</dbReference>
<name>A0A9D4MF73_DREPO</name>
<feature type="transmembrane region" description="Helical" evidence="4">
    <location>
        <begin position="234"/>
        <end position="255"/>
    </location>
</feature>
<feature type="transmembrane region" description="Helical" evidence="4">
    <location>
        <begin position="41"/>
        <end position="58"/>
    </location>
</feature>
<comment type="caution">
    <text evidence="5">The sequence shown here is derived from an EMBL/GenBank/DDBJ whole genome shotgun (WGS) entry which is preliminary data.</text>
</comment>
<organism evidence="5 6">
    <name type="scientific">Dreissena polymorpha</name>
    <name type="common">Zebra mussel</name>
    <name type="synonym">Mytilus polymorpha</name>
    <dbReference type="NCBI Taxonomy" id="45954"/>
    <lineage>
        <taxon>Eukaryota</taxon>
        <taxon>Metazoa</taxon>
        <taxon>Spiralia</taxon>
        <taxon>Lophotrochozoa</taxon>
        <taxon>Mollusca</taxon>
        <taxon>Bivalvia</taxon>
        <taxon>Autobranchia</taxon>
        <taxon>Heteroconchia</taxon>
        <taxon>Euheterodonta</taxon>
        <taxon>Imparidentia</taxon>
        <taxon>Neoheterodontei</taxon>
        <taxon>Myida</taxon>
        <taxon>Dreissenoidea</taxon>
        <taxon>Dreissenidae</taxon>
        <taxon>Dreissena</taxon>
    </lineage>
</organism>
<dbReference type="PANTHER" id="PTHR23121">
    <property type="entry name" value="SODIUM-DEPENDENT GLUCOSE TRANSPORTER 1"/>
    <property type="match status" value="1"/>
</dbReference>
<dbReference type="SUPFAM" id="SSF103473">
    <property type="entry name" value="MFS general substrate transporter"/>
    <property type="match status" value="1"/>
</dbReference>
<dbReference type="Proteomes" id="UP000828390">
    <property type="component" value="Unassembled WGS sequence"/>
</dbReference>
<dbReference type="PANTHER" id="PTHR23121:SF10">
    <property type="entry name" value="MAJOR FACILITATOR SUPERFAMILY DOMAIN-CONTAINING PROTEIN 4A"/>
    <property type="match status" value="1"/>
</dbReference>
<evidence type="ECO:0000256" key="2">
    <source>
        <dbReference type="ARBA" id="ARBA00022989"/>
    </source>
</evidence>
<evidence type="ECO:0000256" key="1">
    <source>
        <dbReference type="ARBA" id="ARBA00022692"/>
    </source>
</evidence>
<dbReference type="Gene3D" id="1.20.1250.20">
    <property type="entry name" value="MFS general substrate transporter like domains"/>
    <property type="match status" value="2"/>
</dbReference>
<dbReference type="OrthoDB" id="413079at2759"/>
<feature type="transmembrane region" description="Helical" evidence="4">
    <location>
        <begin position="397"/>
        <end position="419"/>
    </location>
</feature>
<keyword evidence="6" id="KW-1185">Reference proteome</keyword>
<gene>
    <name evidence="5" type="ORF">DPMN_000347</name>
</gene>
<keyword evidence="1 4" id="KW-0812">Transmembrane</keyword>
<feature type="transmembrane region" description="Helical" evidence="4">
    <location>
        <begin position="368"/>
        <end position="391"/>
    </location>
</feature>
<feature type="transmembrane region" description="Helical" evidence="4">
    <location>
        <begin position="78"/>
        <end position="97"/>
    </location>
</feature>
<feature type="transmembrane region" description="Helical" evidence="4">
    <location>
        <begin position="302"/>
        <end position="323"/>
    </location>
</feature>
<sequence>MEFDNAPHDPSGIILGSDPSPLPVEEKISFWKLFKKHKMSVLVDCLVFGIFGMGVAFLGPTLFDLGCQTNSDLKQMNWVFFVQLLMTMIGSISAGYLTERFVPAHIMLCIGMTGLPITMFLIPACHVLAELLVNLMVMGWFMGCVDCVANLRMILRFGTNVTPFLQAMHFFYGLGAFVSPMIASPFLLNIDCSPFIDGYVLTPAEQVQKNQTVTIAPQPKIVDRAMRLSHSKEAFFILGSIQLVITVTVYLVVWLEKKWGVMYSPASTPPISRIQTTSAEGFSEYSGSRSFTRFLRCGTKDVMLFTALASASLFIYDGVQSSYADYIYSYAEKNVNGLQRSEGAVLNSVFWGPFALGRLLAVAASTRFCAAFMLSCNLTGCAVALLITLIWRTSRAAVYIGTCALGLFMSSMSPTAMALTEQFVNVNAAITSCLVVFAALGETICPVIVGNLFVTAGPVSFLAFCFCIILGAVVLFLILVCLGRNTTKYRENRGSSFVWLRKSAAPLGEQMEIKNTSVKYYAPQENGEVTTDQIIDQDTLNEEHAFGDTLR</sequence>
<keyword evidence="3 4" id="KW-0472">Membrane</keyword>
<evidence type="ECO:0000256" key="3">
    <source>
        <dbReference type="ARBA" id="ARBA00023136"/>
    </source>
</evidence>
<accession>A0A9D4MF73</accession>
<keyword evidence="2 4" id="KW-1133">Transmembrane helix</keyword>
<feature type="transmembrane region" description="Helical" evidence="4">
    <location>
        <begin position="461"/>
        <end position="483"/>
    </location>
</feature>
<feature type="transmembrane region" description="Helical" evidence="4">
    <location>
        <begin position="104"/>
        <end position="129"/>
    </location>
</feature>
<reference evidence="5" key="2">
    <citation type="submission" date="2020-11" db="EMBL/GenBank/DDBJ databases">
        <authorList>
            <person name="McCartney M.A."/>
            <person name="Auch B."/>
            <person name="Kono T."/>
            <person name="Mallez S."/>
            <person name="Becker A."/>
            <person name="Gohl D.M."/>
            <person name="Silverstein K.A.T."/>
            <person name="Koren S."/>
            <person name="Bechman K.B."/>
            <person name="Herman A."/>
            <person name="Abrahante J.E."/>
            <person name="Garbe J."/>
        </authorList>
    </citation>
    <scope>NUCLEOTIDE SEQUENCE</scope>
    <source>
        <strain evidence="5">Duluth1</strain>
        <tissue evidence="5">Whole animal</tissue>
    </source>
</reference>
<reference evidence="5" key="1">
    <citation type="journal article" date="2019" name="bioRxiv">
        <title>The Genome of the Zebra Mussel, Dreissena polymorpha: A Resource for Invasive Species Research.</title>
        <authorList>
            <person name="McCartney M.A."/>
            <person name="Auch B."/>
            <person name="Kono T."/>
            <person name="Mallez S."/>
            <person name="Zhang Y."/>
            <person name="Obille A."/>
            <person name="Becker A."/>
            <person name="Abrahante J.E."/>
            <person name="Garbe J."/>
            <person name="Badalamenti J.P."/>
            <person name="Herman A."/>
            <person name="Mangelson H."/>
            <person name="Liachko I."/>
            <person name="Sullivan S."/>
            <person name="Sone E.D."/>
            <person name="Koren S."/>
            <person name="Silverstein K.A.T."/>
            <person name="Beckman K.B."/>
            <person name="Gohl D.M."/>
        </authorList>
    </citation>
    <scope>NUCLEOTIDE SEQUENCE</scope>
    <source>
        <strain evidence="5">Duluth1</strain>
        <tissue evidence="5">Whole animal</tissue>
    </source>
</reference>
<dbReference type="EMBL" id="JAIWYP010000001">
    <property type="protein sequence ID" value="KAH3876502.1"/>
    <property type="molecule type" value="Genomic_DNA"/>
</dbReference>
<proteinExistence type="predicted"/>
<feature type="transmembrane region" description="Helical" evidence="4">
    <location>
        <begin position="426"/>
        <end position="449"/>
    </location>
</feature>
<feature type="transmembrane region" description="Helical" evidence="4">
    <location>
        <begin position="135"/>
        <end position="155"/>
    </location>
</feature>
<evidence type="ECO:0000313" key="6">
    <source>
        <dbReference type="Proteomes" id="UP000828390"/>
    </source>
</evidence>
<feature type="transmembrane region" description="Helical" evidence="4">
    <location>
        <begin position="343"/>
        <end position="361"/>
    </location>
</feature>
<protein>
    <submittedName>
        <fullName evidence="5">Uncharacterized protein</fullName>
    </submittedName>
</protein>
<dbReference type="AlphaFoldDB" id="A0A9D4MF73"/>
<evidence type="ECO:0000313" key="5">
    <source>
        <dbReference type="EMBL" id="KAH3876502.1"/>
    </source>
</evidence>